<dbReference type="InterPro" id="IPR025558">
    <property type="entry name" value="DUF4283"/>
</dbReference>
<dbReference type="InterPro" id="IPR040256">
    <property type="entry name" value="At4g02000-like"/>
</dbReference>
<name>A0AAD9X5J4_9ROSI</name>
<keyword evidence="3" id="KW-1185">Reference proteome</keyword>
<dbReference type="PANTHER" id="PTHR31286:SF99">
    <property type="entry name" value="DUF4283 DOMAIN-CONTAINING PROTEIN"/>
    <property type="match status" value="1"/>
</dbReference>
<dbReference type="AlphaFoldDB" id="A0AAD9X5J4"/>
<sequence>MSELYQNIFRRAFRDLLNFMISKLRQKWSLIGNWRLTDLEYGYFVVRFQMPESLEFGLTGGPWVIANQYLVVQRWRPNFILGEEEIHRIPVWIRLSKLPMEWIDVNLLRKIGEMLGTAYKVDPIMESQARDRFVRICVEIDTIKPLKSNVLVEDRTIKGEYENLGLICFGYGRVGHSNELFKERVVE</sequence>
<dbReference type="PANTHER" id="PTHR31286">
    <property type="entry name" value="GLYCINE-RICH CELL WALL STRUCTURAL PROTEIN 1.8-LIKE"/>
    <property type="match status" value="1"/>
</dbReference>
<gene>
    <name evidence="2" type="ORF">Ddye_013109</name>
</gene>
<proteinExistence type="predicted"/>
<dbReference type="EMBL" id="JANJYI010000004">
    <property type="protein sequence ID" value="KAK2653253.1"/>
    <property type="molecule type" value="Genomic_DNA"/>
</dbReference>
<feature type="domain" description="DUF4283" evidence="1">
    <location>
        <begin position="20"/>
        <end position="81"/>
    </location>
</feature>
<dbReference type="Proteomes" id="UP001280121">
    <property type="component" value="Unassembled WGS sequence"/>
</dbReference>
<protein>
    <recommendedName>
        <fullName evidence="1">DUF4283 domain-containing protein</fullName>
    </recommendedName>
</protein>
<evidence type="ECO:0000259" key="1">
    <source>
        <dbReference type="Pfam" id="PF14111"/>
    </source>
</evidence>
<accession>A0AAD9X5J4</accession>
<evidence type="ECO:0000313" key="3">
    <source>
        <dbReference type="Proteomes" id="UP001280121"/>
    </source>
</evidence>
<dbReference type="Pfam" id="PF14111">
    <property type="entry name" value="DUF4283"/>
    <property type="match status" value="1"/>
</dbReference>
<evidence type="ECO:0000313" key="2">
    <source>
        <dbReference type="EMBL" id="KAK2653253.1"/>
    </source>
</evidence>
<comment type="caution">
    <text evidence="2">The sequence shown here is derived from an EMBL/GenBank/DDBJ whole genome shotgun (WGS) entry which is preliminary data.</text>
</comment>
<reference evidence="2" key="1">
    <citation type="journal article" date="2023" name="Plant J.">
        <title>Genome sequences and population genomics provide insights into the demographic history, inbreeding, and mutation load of two 'living fossil' tree species of Dipteronia.</title>
        <authorList>
            <person name="Feng Y."/>
            <person name="Comes H.P."/>
            <person name="Chen J."/>
            <person name="Zhu S."/>
            <person name="Lu R."/>
            <person name="Zhang X."/>
            <person name="Li P."/>
            <person name="Qiu J."/>
            <person name="Olsen K.M."/>
            <person name="Qiu Y."/>
        </authorList>
    </citation>
    <scope>NUCLEOTIDE SEQUENCE</scope>
    <source>
        <strain evidence="2">KIB01</strain>
    </source>
</reference>
<organism evidence="2 3">
    <name type="scientific">Dipteronia dyeriana</name>
    <dbReference type="NCBI Taxonomy" id="168575"/>
    <lineage>
        <taxon>Eukaryota</taxon>
        <taxon>Viridiplantae</taxon>
        <taxon>Streptophyta</taxon>
        <taxon>Embryophyta</taxon>
        <taxon>Tracheophyta</taxon>
        <taxon>Spermatophyta</taxon>
        <taxon>Magnoliopsida</taxon>
        <taxon>eudicotyledons</taxon>
        <taxon>Gunneridae</taxon>
        <taxon>Pentapetalae</taxon>
        <taxon>rosids</taxon>
        <taxon>malvids</taxon>
        <taxon>Sapindales</taxon>
        <taxon>Sapindaceae</taxon>
        <taxon>Hippocastanoideae</taxon>
        <taxon>Acereae</taxon>
        <taxon>Dipteronia</taxon>
    </lineage>
</organism>